<evidence type="ECO:0000313" key="4">
    <source>
        <dbReference type="Proteomes" id="UP000822688"/>
    </source>
</evidence>
<keyword evidence="4" id="KW-1185">Reference proteome</keyword>
<dbReference type="AlphaFoldDB" id="A0A8T0III7"/>
<reference evidence="2" key="1">
    <citation type="submission" date="2020-06" db="EMBL/GenBank/DDBJ databases">
        <title>WGS assembly of Ceratodon purpureus strain R40.</title>
        <authorList>
            <person name="Carey S.B."/>
            <person name="Jenkins J."/>
            <person name="Shu S."/>
            <person name="Lovell J.T."/>
            <person name="Sreedasyam A."/>
            <person name="Maumus F."/>
            <person name="Tiley G.P."/>
            <person name="Fernandez-Pozo N."/>
            <person name="Barry K."/>
            <person name="Chen C."/>
            <person name="Wang M."/>
            <person name="Lipzen A."/>
            <person name="Daum C."/>
            <person name="Saski C.A."/>
            <person name="Payton A.C."/>
            <person name="Mcbreen J.C."/>
            <person name="Conrad R.E."/>
            <person name="Kollar L.M."/>
            <person name="Olsson S."/>
            <person name="Huttunen S."/>
            <person name="Landis J.B."/>
            <person name="Wickett N.J."/>
            <person name="Johnson M.G."/>
            <person name="Rensing S.A."/>
            <person name="Grimwood J."/>
            <person name="Schmutz J."/>
            <person name="Mcdaniel S.F."/>
        </authorList>
    </citation>
    <scope>NUCLEOTIDE SEQUENCE</scope>
    <source>
        <strain evidence="2">R40</strain>
    </source>
</reference>
<evidence type="ECO:0000313" key="2">
    <source>
        <dbReference type="EMBL" id="KAG0583122.1"/>
    </source>
</evidence>
<gene>
    <name evidence="2" type="ORF">KC19_3G111000</name>
    <name evidence="3" type="ORF">KC19_3G111600</name>
</gene>
<feature type="compositionally biased region" description="Low complexity" evidence="1">
    <location>
        <begin position="42"/>
        <end position="56"/>
    </location>
</feature>
<sequence length="387" mass="42000">MKGSKAVAKKPPPFIPRLDLSGTVAGARPRTAPGLGPGVETSPLLSQLQQKPSQPKCDQFENPSRRTSRRTDSARLISLTDADDHFGSSNDSARMMLSRIKRRAKGASCGGEAGGSTSEVDATSGVDNDNNVVKKPPEEEVVQGALVIADDLRFEPSILEIVEPAATMQSVPESGSMEITCKDEALQNPVHELRRPRSPPISKITPVLELPLPCDAACVTEDTPLKAEENADGSSVNLQASRQERRIEILLWPTGEKLSTLRTLNNTMFLWEDKTATCGSVTSTISDESGDLVLSSLTAAKESQRRLFDTLNRVQGVPRRAICCSAVRELVRAYPPERLVPTSFINDHFVAKFLQQTVCIADHVNTTTLEGIARYCSSHTRLTTGNI</sequence>
<feature type="compositionally biased region" description="Polar residues" evidence="1">
    <location>
        <begin position="115"/>
        <end position="131"/>
    </location>
</feature>
<organism evidence="2 4">
    <name type="scientific">Ceratodon purpureus</name>
    <name type="common">Fire moss</name>
    <name type="synonym">Dicranum purpureum</name>
    <dbReference type="NCBI Taxonomy" id="3225"/>
    <lineage>
        <taxon>Eukaryota</taxon>
        <taxon>Viridiplantae</taxon>
        <taxon>Streptophyta</taxon>
        <taxon>Embryophyta</taxon>
        <taxon>Bryophyta</taxon>
        <taxon>Bryophytina</taxon>
        <taxon>Bryopsida</taxon>
        <taxon>Dicranidae</taxon>
        <taxon>Pseudoditrichales</taxon>
        <taxon>Ditrichaceae</taxon>
        <taxon>Ceratodon</taxon>
    </lineage>
</organism>
<feature type="region of interest" description="Disordered" evidence="1">
    <location>
        <begin position="1"/>
        <end position="75"/>
    </location>
</feature>
<feature type="region of interest" description="Disordered" evidence="1">
    <location>
        <begin position="106"/>
        <end position="133"/>
    </location>
</feature>
<proteinExistence type="predicted"/>
<comment type="caution">
    <text evidence="2">The sequence shown here is derived from an EMBL/GenBank/DDBJ whole genome shotgun (WGS) entry which is preliminary data.</text>
</comment>
<protein>
    <submittedName>
        <fullName evidence="2">Uncharacterized protein</fullName>
    </submittedName>
</protein>
<dbReference type="EMBL" id="CM026423">
    <property type="protein sequence ID" value="KAG0583122.1"/>
    <property type="molecule type" value="Genomic_DNA"/>
</dbReference>
<name>A0A8T0III7_CERPU</name>
<evidence type="ECO:0000256" key="1">
    <source>
        <dbReference type="SAM" id="MobiDB-lite"/>
    </source>
</evidence>
<accession>A0A8T0III7</accession>
<evidence type="ECO:0000313" key="3">
    <source>
        <dbReference type="EMBL" id="KAG0583128.1"/>
    </source>
</evidence>
<dbReference type="Proteomes" id="UP000822688">
    <property type="component" value="Chromosome 3"/>
</dbReference>
<dbReference type="EMBL" id="CM026423">
    <property type="protein sequence ID" value="KAG0583128.1"/>
    <property type="molecule type" value="Genomic_DNA"/>
</dbReference>